<name>A0AAX2H1H8_9FLAO</name>
<dbReference type="PANTHER" id="PTHR36456:SF1">
    <property type="entry name" value="UPF0232 PROTEIN SCO3875"/>
    <property type="match status" value="1"/>
</dbReference>
<evidence type="ECO:0000313" key="1">
    <source>
        <dbReference type="EMBL" id="AMD84065.1"/>
    </source>
</evidence>
<evidence type="ECO:0000313" key="2">
    <source>
        <dbReference type="EMBL" id="SNV13699.1"/>
    </source>
</evidence>
<dbReference type="EMBL" id="LT906449">
    <property type="protein sequence ID" value="SNV13699.1"/>
    <property type="molecule type" value="Genomic_DNA"/>
</dbReference>
<evidence type="ECO:0000313" key="3">
    <source>
        <dbReference type="Proteomes" id="UP000065822"/>
    </source>
</evidence>
<dbReference type="Proteomes" id="UP000215539">
    <property type="component" value="Chromosome 1"/>
</dbReference>
<evidence type="ECO:0000313" key="4">
    <source>
        <dbReference type="Proteomes" id="UP000215539"/>
    </source>
</evidence>
<reference evidence="2 4" key="2">
    <citation type="submission" date="2017-06" db="EMBL/GenBank/DDBJ databases">
        <authorList>
            <consortium name="Pathogen Informatics"/>
        </authorList>
    </citation>
    <scope>NUCLEOTIDE SEQUENCE [LARGE SCALE GENOMIC DNA]</scope>
    <source>
        <strain evidence="2 4">NCTC12947</strain>
    </source>
</reference>
<proteinExistence type="predicted"/>
<dbReference type="KEGG" id="chg:AXF12_00020"/>
<dbReference type="InterPro" id="IPR007922">
    <property type="entry name" value="DciA-like"/>
</dbReference>
<dbReference type="AlphaFoldDB" id="A0AAX2H1H8"/>
<reference evidence="1 3" key="1">
    <citation type="submission" date="2016-02" db="EMBL/GenBank/DDBJ databases">
        <authorList>
            <person name="Holder M.E."/>
            <person name="Ajami N.J."/>
            <person name="Petrosino J.F."/>
        </authorList>
    </citation>
    <scope>NUCLEOTIDE SEQUENCE [LARGE SCALE GENOMIC DNA]</scope>
    <source>
        <strain evidence="1 3">CCUG 32990</strain>
    </source>
</reference>
<dbReference type="Pfam" id="PF05258">
    <property type="entry name" value="DciA"/>
    <property type="match status" value="1"/>
</dbReference>
<dbReference type="Proteomes" id="UP000065822">
    <property type="component" value="Chromosome"/>
</dbReference>
<protein>
    <submittedName>
        <fullName evidence="1 2">RNA-binding protein</fullName>
    </submittedName>
</protein>
<dbReference type="RefSeq" id="WP_066427456.1">
    <property type="nucleotide sequence ID" value="NZ_CP014227.1"/>
</dbReference>
<dbReference type="PANTHER" id="PTHR36456">
    <property type="entry name" value="UPF0232 PROTEIN SCO3875"/>
    <property type="match status" value="1"/>
</dbReference>
<keyword evidence="3" id="KW-1185">Reference proteome</keyword>
<dbReference type="EMBL" id="CP014227">
    <property type="protein sequence ID" value="AMD84065.1"/>
    <property type="molecule type" value="Genomic_DNA"/>
</dbReference>
<accession>A0AAX2H1H8</accession>
<gene>
    <name evidence="1" type="ORF">AXF12_00020</name>
    <name evidence="2" type="ORF">SAMEA44541418_01771</name>
</gene>
<organism evidence="2 4">
    <name type="scientific">Capnocytophaga haemolytica</name>
    <dbReference type="NCBI Taxonomy" id="45243"/>
    <lineage>
        <taxon>Bacteria</taxon>
        <taxon>Pseudomonadati</taxon>
        <taxon>Bacteroidota</taxon>
        <taxon>Flavobacteriia</taxon>
        <taxon>Flavobacteriales</taxon>
        <taxon>Flavobacteriaceae</taxon>
        <taxon>Capnocytophaga</taxon>
    </lineage>
</organism>
<sequence>MEEGNTSSMAEVIRHFVERYKLQYGLNKVEVKDLWNEQMGTPIARQTISVELVGETLRCRFVSASLSQELSYGKEKIMNNLNEALGGEVIKKIIFLN</sequence>